<accession>A0A2K2DF11</accession>
<reference evidence="2" key="3">
    <citation type="submission" date="2018-08" db="UniProtKB">
        <authorList>
            <consortium name="EnsemblPlants"/>
        </authorList>
    </citation>
    <scope>IDENTIFICATION</scope>
    <source>
        <strain evidence="2">cv. Bd21</strain>
    </source>
</reference>
<dbReference type="AlphaFoldDB" id="A0A2K2DF11"/>
<name>A0A2K2DF11_BRADI</name>
<sequence length="117" mass="12511">MARSGRDYAPLRPPVGGCVWIANWLDSTPLFCVIIGGVVASSWNGRRSGCAVLLASHLSVCLSACTTEEMCALHPCGVAGMRFFFVIMATLTTGNNNKALVIVPETRFIQIIVVIVV</sequence>
<reference evidence="1" key="2">
    <citation type="submission" date="2017-06" db="EMBL/GenBank/DDBJ databases">
        <title>WGS assembly of Brachypodium distachyon.</title>
        <authorList>
            <consortium name="The International Brachypodium Initiative"/>
            <person name="Lucas S."/>
            <person name="Harmon-Smith M."/>
            <person name="Lail K."/>
            <person name="Tice H."/>
            <person name="Grimwood J."/>
            <person name="Bruce D."/>
            <person name="Barry K."/>
            <person name="Shu S."/>
            <person name="Lindquist E."/>
            <person name="Wang M."/>
            <person name="Pitluck S."/>
            <person name="Vogel J.P."/>
            <person name="Garvin D.F."/>
            <person name="Mockler T.C."/>
            <person name="Schmutz J."/>
            <person name="Rokhsar D."/>
            <person name="Bevan M.W."/>
        </authorList>
    </citation>
    <scope>NUCLEOTIDE SEQUENCE</scope>
    <source>
        <strain evidence="1">Bd21</strain>
    </source>
</reference>
<evidence type="ECO:0000313" key="1">
    <source>
        <dbReference type="EMBL" id="PNT72881.1"/>
    </source>
</evidence>
<evidence type="ECO:0000313" key="3">
    <source>
        <dbReference type="Proteomes" id="UP000008810"/>
    </source>
</evidence>
<protein>
    <submittedName>
        <fullName evidence="1 2">Uncharacterized protein</fullName>
    </submittedName>
</protein>
<proteinExistence type="predicted"/>
<gene>
    <name evidence="1" type="ORF">BRADI_2g50304v3</name>
</gene>
<dbReference type="EnsemblPlants" id="PNT72881">
    <property type="protein sequence ID" value="PNT72881"/>
    <property type="gene ID" value="BRADI_2g50304v3"/>
</dbReference>
<keyword evidence="3" id="KW-1185">Reference proteome</keyword>
<dbReference type="EMBL" id="CM000881">
    <property type="protein sequence ID" value="PNT72881.1"/>
    <property type="molecule type" value="Genomic_DNA"/>
</dbReference>
<dbReference type="Proteomes" id="UP000008810">
    <property type="component" value="Chromosome 2"/>
</dbReference>
<dbReference type="InParanoid" id="A0A2K2DF11"/>
<organism evidence="1">
    <name type="scientific">Brachypodium distachyon</name>
    <name type="common">Purple false brome</name>
    <name type="synonym">Trachynia distachya</name>
    <dbReference type="NCBI Taxonomy" id="15368"/>
    <lineage>
        <taxon>Eukaryota</taxon>
        <taxon>Viridiplantae</taxon>
        <taxon>Streptophyta</taxon>
        <taxon>Embryophyta</taxon>
        <taxon>Tracheophyta</taxon>
        <taxon>Spermatophyta</taxon>
        <taxon>Magnoliopsida</taxon>
        <taxon>Liliopsida</taxon>
        <taxon>Poales</taxon>
        <taxon>Poaceae</taxon>
        <taxon>BOP clade</taxon>
        <taxon>Pooideae</taxon>
        <taxon>Stipodae</taxon>
        <taxon>Brachypodieae</taxon>
        <taxon>Brachypodium</taxon>
    </lineage>
</organism>
<dbReference type="Gramene" id="PNT72881">
    <property type="protein sequence ID" value="PNT72881"/>
    <property type="gene ID" value="BRADI_2g50304v3"/>
</dbReference>
<reference evidence="1 2" key="1">
    <citation type="journal article" date="2010" name="Nature">
        <title>Genome sequencing and analysis of the model grass Brachypodium distachyon.</title>
        <authorList>
            <consortium name="International Brachypodium Initiative"/>
        </authorList>
    </citation>
    <scope>NUCLEOTIDE SEQUENCE [LARGE SCALE GENOMIC DNA]</scope>
    <source>
        <strain evidence="1 2">Bd21</strain>
    </source>
</reference>
<evidence type="ECO:0000313" key="2">
    <source>
        <dbReference type="EnsemblPlants" id="PNT72881"/>
    </source>
</evidence>